<name>A0A310SAT7_9HYME</name>
<dbReference type="AlphaFoldDB" id="A0A310SAT7"/>
<gene>
    <name evidence="2" type="ORF">WN48_08301</name>
</gene>
<feature type="region of interest" description="Disordered" evidence="1">
    <location>
        <begin position="267"/>
        <end position="302"/>
    </location>
</feature>
<proteinExistence type="predicted"/>
<feature type="compositionally biased region" description="Basic and acidic residues" evidence="1">
    <location>
        <begin position="196"/>
        <end position="206"/>
    </location>
</feature>
<protein>
    <submittedName>
        <fullName evidence="2">Uncharacterized protein</fullName>
    </submittedName>
</protein>
<accession>A0A310SAT7</accession>
<dbReference type="Proteomes" id="UP000250275">
    <property type="component" value="Unassembled WGS sequence"/>
</dbReference>
<evidence type="ECO:0000256" key="1">
    <source>
        <dbReference type="SAM" id="MobiDB-lite"/>
    </source>
</evidence>
<feature type="compositionally biased region" description="Gly residues" evidence="1">
    <location>
        <begin position="270"/>
        <end position="287"/>
    </location>
</feature>
<reference evidence="2 3" key="1">
    <citation type="submission" date="2015-07" db="EMBL/GenBank/DDBJ databases">
        <title>The genome of Eufriesea mexicana.</title>
        <authorList>
            <person name="Pan H."/>
            <person name="Kapheim K."/>
        </authorList>
    </citation>
    <scope>NUCLEOTIDE SEQUENCE [LARGE SCALE GENOMIC DNA]</scope>
    <source>
        <strain evidence="2">0111107269</strain>
        <tissue evidence="2">Whole body</tissue>
    </source>
</reference>
<feature type="region of interest" description="Disordered" evidence="1">
    <location>
        <begin position="113"/>
        <end position="210"/>
    </location>
</feature>
<feature type="compositionally biased region" description="Basic and acidic residues" evidence="1">
    <location>
        <begin position="152"/>
        <end position="182"/>
    </location>
</feature>
<sequence length="386" mass="43261">MENERKKTAWNSSRNVETDYQSCNQTGYQDQIARQSRTEVNPTERIVQGCSDRCKLGDEFWLTIRISVSFHQSGYILGDSKPGDAITLVSEVLQGYQSQIAGSATCQHEPWLVHGDKNERGNNGGRKGQGDSDEEPAKRKEGFNLSQQWRKGGRDGEDREEGMVAKVEKGDEKEEENVRAQREFLPFSSRPWSRNSTREGRNERNHPLPLGSSVSARFSVSSELLLPLSRRKETDLCTGQSIVRAWPWETRERRRLLPSGVLLANEGLMGRNGSGPGGESGGRGNGHPGDNPFYSNIDSMPDIRPRRKSVPLVSELVRNQLSINLAEQCPLVYAYMDMYTYKAHGRVFALSVPSIFVEGSDELTHKTPRWALETGVRLSVQAPPVK</sequence>
<keyword evidence="3" id="KW-1185">Reference proteome</keyword>
<evidence type="ECO:0000313" key="3">
    <source>
        <dbReference type="Proteomes" id="UP000250275"/>
    </source>
</evidence>
<dbReference type="EMBL" id="KQ765119">
    <property type="protein sequence ID" value="OAD54133.1"/>
    <property type="molecule type" value="Genomic_DNA"/>
</dbReference>
<evidence type="ECO:0000313" key="2">
    <source>
        <dbReference type="EMBL" id="OAD54133.1"/>
    </source>
</evidence>
<organism evidence="2 3">
    <name type="scientific">Eufriesea mexicana</name>
    <dbReference type="NCBI Taxonomy" id="516756"/>
    <lineage>
        <taxon>Eukaryota</taxon>
        <taxon>Metazoa</taxon>
        <taxon>Ecdysozoa</taxon>
        <taxon>Arthropoda</taxon>
        <taxon>Hexapoda</taxon>
        <taxon>Insecta</taxon>
        <taxon>Pterygota</taxon>
        <taxon>Neoptera</taxon>
        <taxon>Endopterygota</taxon>
        <taxon>Hymenoptera</taxon>
        <taxon>Apocrita</taxon>
        <taxon>Aculeata</taxon>
        <taxon>Apoidea</taxon>
        <taxon>Anthophila</taxon>
        <taxon>Apidae</taxon>
        <taxon>Eufriesea</taxon>
    </lineage>
</organism>